<gene>
    <name evidence="1" type="ORF">N1F79_21150</name>
</gene>
<protein>
    <recommendedName>
        <fullName evidence="3">STAS/SEC14 domain-containing protein</fullName>
    </recommendedName>
</protein>
<evidence type="ECO:0000313" key="1">
    <source>
        <dbReference type="EMBL" id="MEF3835646.1"/>
    </source>
</evidence>
<dbReference type="RefSeq" id="WP_303307927.1">
    <property type="nucleotide sequence ID" value="NZ_JAODOP010000004.1"/>
</dbReference>
<proteinExistence type="predicted"/>
<organism evidence="1 2">
    <name type="scientific">Flavivirga spongiicola</name>
    <dbReference type="NCBI Taxonomy" id="421621"/>
    <lineage>
        <taxon>Bacteria</taxon>
        <taxon>Pseudomonadati</taxon>
        <taxon>Bacteroidota</taxon>
        <taxon>Flavobacteriia</taxon>
        <taxon>Flavobacteriales</taxon>
        <taxon>Flavobacteriaceae</taxon>
        <taxon>Flavivirga</taxon>
    </lineage>
</organism>
<dbReference type="Proteomes" id="UP001337305">
    <property type="component" value="Unassembled WGS sequence"/>
</dbReference>
<keyword evidence="2" id="KW-1185">Reference proteome</keyword>
<dbReference type="EMBL" id="JAODOP010000004">
    <property type="protein sequence ID" value="MEF3835646.1"/>
    <property type="molecule type" value="Genomic_DNA"/>
</dbReference>
<comment type="caution">
    <text evidence="1">The sequence shown here is derived from an EMBL/GenBank/DDBJ whole genome shotgun (WGS) entry which is preliminary data.</text>
</comment>
<sequence length="136" mass="16054">MKFENSILSKTLSYYKLEMPFGNFYFCEKFLISELHAGVHFDWPKIEILAKEIIAFYGKGVKLDYISNRVNSYSNNPQNWIKIEQFNIIKRSAIVYYNYAMYMNASLEKRFSKGEIHPCLSLNEAIEWVLNLEALN</sequence>
<evidence type="ECO:0008006" key="3">
    <source>
        <dbReference type="Google" id="ProtNLM"/>
    </source>
</evidence>
<accession>A0ABU7XZ37</accession>
<name>A0ABU7XZ37_9FLAO</name>
<reference evidence="1 2" key="1">
    <citation type="submission" date="2022-09" db="EMBL/GenBank/DDBJ databases">
        <title>Genome sequencing of Flavivirga sp. MEBiC05379.</title>
        <authorList>
            <person name="Oh H.-M."/>
            <person name="Kwon K.K."/>
            <person name="Park M.J."/>
            <person name="Yang S.-H."/>
        </authorList>
    </citation>
    <scope>NUCLEOTIDE SEQUENCE [LARGE SCALE GENOMIC DNA]</scope>
    <source>
        <strain evidence="1 2">MEBiC05379</strain>
    </source>
</reference>
<evidence type="ECO:0000313" key="2">
    <source>
        <dbReference type="Proteomes" id="UP001337305"/>
    </source>
</evidence>